<dbReference type="Pfam" id="PF05669">
    <property type="entry name" value="Med31"/>
    <property type="match status" value="1"/>
</dbReference>
<keyword evidence="6 7" id="KW-0539">Nucleus</keyword>
<dbReference type="GO" id="GO:0003712">
    <property type="term" value="F:transcription coregulator activity"/>
    <property type="evidence" value="ECO:0007669"/>
    <property type="project" value="InterPro"/>
</dbReference>
<protein>
    <recommendedName>
        <fullName evidence="7">Mediator of RNA polymerase II transcription subunit 31</fullName>
    </recommendedName>
</protein>
<dbReference type="GO" id="GO:0006355">
    <property type="term" value="P:regulation of DNA-templated transcription"/>
    <property type="evidence" value="ECO:0007669"/>
    <property type="project" value="InterPro"/>
</dbReference>
<comment type="subunit">
    <text evidence="7">Component of the Mediator complex.</text>
</comment>
<proteinExistence type="inferred from homology"/>
<evidence type="ECO:0000256" key="5">
    <source>
        <dbReference type="ARBA" id="ARBA00023163"/>
    </source>
</evidence>
<accession>A0A6A3ZF50</accession>
<comment type="function">
    <text evidence="7">Component of the Mediator complex, a coactivator involved in the regulated transcription of nearly all RNA polymerase II-dependent genes. Mediator functions as a bridge to convey information from gene-specific regulatory proteins to the basal RNA polymerase II transcription machinery. Mediator is recruited to promoters by direct interactions with regulatory proteins and serves as a scaffold for the assembly of a functional preinitiation complex with RNA polymerase II and the general transcription factors.</text>
</comment>
<keyword evidence="4 7" id="KW-0010">Activator</keyword>
<evidence type="ECO:0000313" key="10">
    <source>
        <dbReference type="EMBL" id="KAE9344113.1"/>
    </source>
</evidence>
<feature type="compositionally biased region" description="Low complexity" evidence="8">
    <location>
        <begin position="107"/>
        <end position="123"/>
    </location>
</feature>
<reference evidence="9 11" key="1">
    <citation type="submission" date="2018-08" db="EMBL/GenBank/DDBJ databases">
        <title>Genomic investigation of the strawberry pathogen Phytophthora fragariae indicates pathogenicity is determined by transcriptional variation in three key races.</title>
        <authorList>
            <person name="Adams T.M."/>
            <person name="Armitage A.D."/>
            <person name="Sobczyk M.K."/>
            <person name="Bates H.J."/>
            <person name="Dunwell J.M."/>
            <person name="Nellist C.F."/>
            <person name="Harrison R.J."/>
        </authorList>
    </citation>
    <scope>NUCLEOTIDE SEQUENCE [LARGE SCALE GENOMIC DNA]</scope>
    <source>
        <strain evidence="9 11">BC-1</strain>
        <strain evidence="10 12">NOV-77</strain>
    </source>
</reference>
<evidence type="ECO:0000313" key="11">
    <source>
        <dbReference type="Proteomes" id="UP000440367"/>
    </source>
</evidence>
<sequence>MSASVEVPSNDIRFQMELEFIQFLAINRYFENPAFMNYLQYLKYWKQPQYAKYIVYPHCLAFLDMLDDERFRQMIAREDFMTLVHGQQFHHWQTFLNNRSEGKPEDAAPTAETPAASTTAETS</sequence>
<evidence type="ECO:0000256" key="2">
    <source>
        <dbReference type="ARBA" id="ARBA00006378"/>
    </source>
</evidence>
<evidence type="ECO:0000313" key="9">
    <source>
        <dbReference type="EMBL" id="KAE9235629.1"/>
    </source>
</evidence>
<dbReference type="EMBL" id="QXFY01000447">
    <property type="protein sequence ID" value="KAE9344113.1"/>
    <property type="molecule type" value="Genomic_DNA"/>
</dbReference>
<feature type="region of interest" description="Disordered" evidence="8">
    <location>
        <begin position="99"/>
        <end position="123"/>
    </location>
</feature>
<evidence type="ECO:0000256" key="3">
    <source>
        <dbReference type="ARBA" id="ARBA00023015"/>
    </source>
</evidence>
<dbReference type="InterPro" id="IPR008831">
    <property type="entry name" value="Mediator_Med31"/>
</dbReference>
<evidence type="ECO:0000256" key="4">
    <source>
        <dbReference type="ARBA" id="ARBA00023159"/>
    </source>
</evidence>
<comment type="caution">
    <text evidence="9">The sequence shown here is derived from an EMBL/GenBank/DDBJ whole genome shotgun (WGS) entry which is preliminary data.</text>
</comment>
<dbReference type="Proteomes" id="UP000440367">
    <property type="component" value="Unassembled WGS sequence"/>
</dbReference>
<comment type="similarity">
    <text evidence="2 7">Belongs to the Mediator complex subunit 31 family.</text>
</comment>
<comment type="subcellular location">
    <subcellularLocation>
        <location evidence="1 7">Nucleus</location>
    </subcellularLocation>
</comment>
<keyword evidence="3 7" id="KW-0805">Transcription regulation</keyword>
<evidence type="ECO:0000256" key="6">
    <source>
        <dbReference type="ARBA" id="ARBA00023242"/>
    </source>
</evidence>
<evidence type="ECO:0000256" key="1">
    <source>
        <dbReference type="ARBA" id="ARBA00004123"/>
    </source>
</evidence>
<dbReference type="AlphaFoldDB" id="A0A6A3ZF50"/>
<dbReference type="InterPro" id="IPR038089">
    <property type="entry name" value="Med31_sf"/>
</dbReference>
<dbReference type="GO" id="GO:0016592">
    <property type="term" value="C:mediator complex"/>
    <property type="evidence" value="ECO:0007669"/>
    <property type="project" value="InterPro"/>
</dbReference>
<evidence type="ECO:0000256" key="7">
    <source>
        <dbReference type="RuleBase" id="RU364129"/>
    </source>
</evidence>
<dbReference type="Proteomes" id="UP000486351">
    <property type="component" value="Unassembled WGS sequence"/>
</dbReference>
<dbReference type="Gene3D" id="1.10.10.1340">
    <property type="entry name" value="Mediator of RNA polymerase II, submodule Med31 (Soh1)"/>
    <property type="match status" value="1"/>
</dbReference>
<organism evidence="9 11">
    <name type="scientific">Phytophthora fragariae</name>
    <dbReference type="NCBI Taxonomy" id="53985"/>
    <lineage>
        <taxon>Eukaryota</taxon>
        <taxon>Sar</taxon>
        <taxon>Stramenopiles</taxon>
        <taxon>Oomycota</taxon>
        <taxon>Peronosporomycetes</taxon>
        <taxon>Peronosporales</taxon>
        <taxon>Peronosporaceae</taxon>
        <taxon>Phytophthora</taxon>
    </lineage>
</organism>
<name>A0A6A3ZF50_9STRA</name>
<keyword evidence="5 7" id="KW-0804">Transcription</keyword>
<dbReference type="EMBL" id="QXGD01000524">
    <property type="protein sequence ID" value="KAE9235629.1"/>
    <property type="molecule type" value="Genomic_DNA"/>
</dbReference>
<evidence type="ECO:0000313" key="12">
    <source>
        <dbReference type="Proteomes" id="UP000486351"/>
    </source>
</evidence>
<gene>
    <name evidence="9" type="ORF">PF002_g11468</name>
    <name evidence="10" type="ORF">PF008_g9375</name>
</gene>
<evidence type="ECO:0000256" key="8">
    <source>
        <dbReference type="SAM" id="MobiDB-lite"/>
    </source>
</evidence>
<dbReference type="PANTHER" id="PTHR13186">
    <property type="entry name" value="MEDIATOR OF RNA POLYMERASE II TRANSCRIPTION SUBUNIT 31"/>
    <property type="match status" value="1"/>
</dbReference>